<dbReference type="AlphaFoldDB" id="A0A9D4DK42"/>
<evidence type="ECO:0000313" key="2">
    <source>
        <dbReference type="EMBL" id="KAH3750478.1"/>
    </source>
</evidence>
<accession>A0A9D4DK42</accession>
<name>A0A9D4DK42_DREPO</name>
<keyword evidence="3" id="KW-1185">Reference proteome</keyword>
<feature type="region of interest" description="Disordered" evidence="1">
    <location>
        <begin position="28"/>
        <end position="58"/>
    </location>
</feature>
<proteinExistence type="predicted"/>
<evidence type="ECO:0000313" key="3">
    <source>
        <dbReference type="Proteomes" id="UP000828390"/>
    </source>
</evidence>
<comment type="caution">
    <text evidence="2">The sequence shown here is derived from an EMBL/GenBank/DDBJ whole genome shotgun (WGS) entry which is preliminary data.</text>
</comment>
<gene>
    <name evidence="2" type="ORF">DPMN_185001</name>
</gene>
<protein>
    <submittedName>
        <fullName evidence="2">Uncharacterized protein</fullName>
    </submittedName>
</protein>
<dbReference type="Proteomes" id="UP000828390">
    <property type="component" value="Unassembled WGS sequence"/>
</dbReference>
<sequence length="58" mass="6663">MHTYVVVVASRKGPSMIKHLLFDENRPRMSKTAKSFTNSTPKSNKNFAKSRLQLTRLI</sequence>
<organism evidence="2 3">
    <name type="scientific">Dreissena polymorpha</name>
    <name type="common">Zebra mussel</name>
    <name type="synonym">Mytilus polymorpha</name>
    <dbReference type="NCBI Taxonomy" id="45954"/>
    <lineage>
        <taxon>Eukaryota</taxon>
        <taxon>Metazoa</taxon>
        <taxon>Spiralia</taxon>
        <taxon>Lophotrochozoa</taxon>
        <taxon>Mollusca</taxon>
        <taxon>Bivalvia</taxon>
        <taxon>Autobranchia</taxon>
        <taxon>Heteroconchia</taxon>
        <taxon>Euheterodonta</taxon>
        <taxon>Imparidentia</taxon>
        <taxon>Neoheterodontei</taxon>
        <taxon>Myida</taxon>
        <taxon>Dreissenoidea</taxon>
        <taxon>Dreissenidae</taxon>
        <taxon>Dreissena</taxon>
    </lineage>
</organism>
<feature type="compositionally biased region" description="Polar residues" evidence="1">
    <location>
        <begin position="32"/>
        <end position="47"/>
    </location>
</feature>
<dbReference type="EMBL" id="JAIWYP010000010">
    <property type="protein sequence ID" value="KAH3750478.1"/>
    <property type="molecule type" value="Genomic_DNA"/>
</dbReference>
<reference evidence="2" key="1">
    <citation type="journal article" date="2019" name="bioRxiv">
        <title>The Genome of the Zebra Mussel, Dreissena polymorpha: A Resource for Invasive Species Research.</title>
        <authorList>
            <person name="McCartney M.A."/>
            <person name="Auch B."/>
            <person name="Kono T."/>
            <person name="Mallez S."/>
            <person name="Zhang Y."/>
            <person name="Obille A."/>
            <person name="Becker A."/>
            <person name="Abrahante J.E."/>
            <person name="Garbe J."/>
            <person name="Badalamenti J.P."/>
            <person name="Herman A."/>
            <person name="Mangelson H."/>
            <person name="Liachko I."/>
            <person name="Sullivan S."/>
            <person name="Sone E.D."/>
            <person name="Koren S."/>
            <person name="Silverstein K.A.T."/>
            <person name="Beckman K.B."/>
            <person name="Gohl D.M."/>
        </authorList>
    </citation>
    <scope>NUCLEOTIDE SEQUENCE</scope>
    <source>
        <strain evidence="2">Duluth1</strain>
        <tissue evidence="2">Whole animal</tissue>
    </source>
</reference>
<reference evidence="2" key="2">
    <citation type="submission" date="2020-11" db="EMBL/GenBank/DDBJ databases">
        <authorList>
            <person name="McCartney M.A."/>
            <person name="Auch B."/>
            <person name="Kono T."/>
            <person name="Mallez S."/>
            <person name="Becker A."/>
            <person name="Gohl D.M."/>
            <person name="Silverstein K.A.T."/>
            <person name="Koren S."/>
            <person name="Bechman K.B."/>
            <person name="Herman A."/>
            <person name="Abrahante J.E."/>
            <person name="Garbe J."/>
        </authorList>
    </citation>
    <scope>NUCLEOTIDE SEQUENCE</scope>
    <source>
        <strain evidence="2">Duluth1</strain>
        <tissue evidence="2">Whole animal</tissue>
    </source>
</reference>
<evidence type="ECO:0000256" key="1">
    <source>
        <dbReference type="SAM" id="MobiDB-lite"/>
    </source>
</evidence>